<evidence type="ECO:0000313" key="3">
    <source>
        <dbReference type="EMBL" id="TNY20284.1"/>
    </source>
</evidence>
<keyword evidence="4" id="KW-1185">Reference proteome</keyword>
<dbReference type="PANTHER" id="PTHR36223:SF1">
    <property type="entry name" value="TRANSCRIPTION ELONGATION FACTOR EAF N-TERMINAL DOMAIN-CONTAINING PROTEIN"/>
    <property type="match status" value="1"/>
</dbReference>
<feature type="region of interest" description="Disordered" evidence="1">
    <location>
        <begin position="227"/>
        <end position="273"/>
    </location>
</feature>
<evidence type="ECO:0000256" key="1">
    <source>
        <dbReference type="SAM" id="MobiDB-lite"/>
    </source>
</evidence>
<dbReference type="STRING" id="5288.A0A5C5FW68"/>
<feature type="compositionally biased region" description="Low complexity" evidence="1">
    <location>
        <begin position="245"/>
        <end position="256"/>
    </location>
</feature>
<dbReference type="InterPro" id="IPR057678">
    <property type="entry name" value="DUF7918"/>
</dbReference>
<proteinExistence type="predicted"/>
<name>A0A5C5FW68_9BASI</name>
<accession>A0A5C5FW68</accession>
<evidence type="ECO:0000313" key="4">
    <source>
        <dbReference type="Proteomes" id="UP000311382"/>
    </source>
</evidence>
<gene>
    <name evidence="3" type="ORF">DMC30DRAFT_417125</name>
</gene>
<dbReference type="AlphaFoldDB" id="A0A5C5FW68"/>
<sequence length="339" mass="36595">MAAAAPAGGLPPLTVLSDPDSQSFGAVNIDSVPVEIYKVEHGERKTTCWIEAVEGKEFQVSARTSWKATAVKSVLSVDGSTVRGYGLGREERADKKVVCRGARISPTQIRPFVFAKMALTDDADATTVSEDVLKHLGTVQLHFHRAELKGHAGMSKTSYRDRSQAVVDERSKKAALAHTTAYGEAKSELSSAKGPRFRSIDNKPYHTLEFKYRSRELLELEGILEPAPAPASTSPGPVIVSSFNTPAAHSSASPSTSRKKRRASSSSASHEAELQVLRAQVARLEEENSQLKDGGGRVKREAGDVEEDVKPHDVAVKGAKIGKDRVENGRTVIDLLDDD</sequence>
<reference evidence="3 4" key="1">
    <citation type="submission" date="2019-03" db="EMBL/GenBank/DDBJ databases">
        <title>Rhodosporidium diobovatum UCD-FST 08-225 genome sequencing, assembly, and annotation.</title>
        <authorList>
            <person name="Fakankun I.U."/>
            <person name="Fristensky B."/>
            <person name="Levin D.B."/>
        </authorList>
    </citation>
    <scope>NUCLEOTIDE SEQUENCE [LARGE SCALE GENOMIC DNA]</scope>
    <source>
        <strain evidence="3 4">UCD-FST 08-225</strain>
    </source>
</reference>
<dbReference type="Proteomes" id="UP000311382">
    <property type="component" value="Unassembled WGS sequence"/>
</dbReference>
<organism evidence="3 4">
    <name type="scientific">Rhodotorula diobovata</name>
    <dbReference type="NCBI Taxonomy" id="5288"/>
    <lineage>
        <taxon>Eukaryota</taxon>
        <taxon>Fungi</taxon>
        <taxon>Dikarya</taxon>
        <taxon>Basidiomycota</taxon>
        <taxon>Pucciniomycotina</taxon>
        <taxon>Microbotryomycetes</taxon>
        <taxon>Sporidiobolales</taxon>
        <taxon>Sporidiobolaceae</taxon>
        <taxon>Rhodotorula</taxon>
    </lineage>
</organism>
<feature type="region of interest" description="Disordered" evidence="1">
    <location>
        <begin position="286"/>
        <end position="307"/>
    </location>
</feature>
<protein>
    <recommendedName>
        <fullName evidence="2">DUF7918 domain-containing protein</fullName>
    </recommendedName>
</protein>
<feature type="region of interest" description="Disordered" evidence="1">
    <location>
        <begin position="181"/>
        <end position="200"/>
    </location>
</feature>
<dbReference type="EMBL" id="SOZI01000071">
    <property type="protein sequence ID" value="TNY20284.1"/>
    <property type="molecule type" value="Genomic_DNA"/>
</dbReference>
<dbReference type="PANTHER" id="PTHR36223">
    <property type="entry name" value="BETA-LACTAMASE-TYPE TRANSPEPTIDASE FOLD DOMAIN CONTAINING PROTEIN"/>
    <property type="match status" value="1"/>
</dbReference>
<dbReference type="Pfam" id="PF25534">
    <property type="entry name" value="DUF7918"/>
    <property type="match status" value="1"/>
</dbReference>
<feature type="domain" description="DUF7918" evidence="2">
    <location>
        <begin position="27"/>
        <end position="225"/>
    </location>
</feature>
<dbReference type="OrthoDB" id="2538451at2759"/>
<comment type="caution">
    <text evidence="3">The sequence shown here is derived from an EMBL/GenBank/DDBJ whole genome shotgun (WGS) entry which is preliminary data.</text>
</comment>
<evidence type="ECO:0000259" key="2">
    <source>
        <dbReference type="Pfam" id="PF25534"/>
    </source>
</evidence>